<dbReference type="SUPFAM" id="SSF54534">
    <property type="entry name" value="FKBP-like"/>
    <property type="match status" value="1"/>
</dbReference>
<evidence type="ECO:0000313" key="6">
    <source>
        <dbReference type="EMBL" id="ADR22511.1"/>
    </source>
</evidence>
<dbReference type="GO" id="GO:0003755">
    <property type="term" value="F:peptidyl-prolyl cis-trans isomerase activity"/>
    <property type="evidence" value="ECO:0007669"/>
    <property type="project" value="UniProtKB-UniRule"/>
</dbReference>
<dbReference type="OrthoDB" id="9814548at2"/>
<keyword evidence="3 4" id="KW-0413">Isomerase</keyword>
<gene>
    <name evidence="6" type="ordered locus">Ftrac_2533</name>
</gene>
<comment type="catalytic activity">
    <reaction evidence="1 3 4">
        <text>[protein]-peptidylproline (omega=180) = [protein]-peptidylproline (omega=0)</text>
        <dbReference type="Rhea" id="RHEA:16237"/>
        <dbReference type="Rhea" id="RHEA-COMP:10747"/>
        <dbReference type="Rhea" id="RHEA-COMP:10748"/>
        <dbReference type="ChEBI" id="CHEBI:83833"/>
        <dbReference type="ChEBI" id="CHEBI:83834"/>
        <dbReference type="EC" id="5.2.1.8"/>
    </reaction>
</comment>
<reference evidence="6 7" key="1">
    <citation type="journal article" date="2011" name="Stand. Genomic Sci.">
        <title>Complete genome sequence of Marivirga tractuosa type strain (H-43).</title>
        <authorList>
            <person name="Pagani I."/>
            <person name="Chertkov O."/>
            <person name="Lapidus A."/>
            <person name="Lucas S."/>
            <person name="Del Rio T.G."/>
            <person name="Tice H."/>
            <person name="Copeland A."/>
            <person name="Cheng J.F."/>
            <person name="Nolan M."/>
            <person name="Saunders E."/>
            <person name="Pitluck S."/>
            <person name="Held B."/>
            <person name="Goodwin L."/>
            <person name="Liolios K."/>
            <person name="Ovchinikova G."/>
            <person name="Ivanova N."/>
            <person name="Mavromatis K."/>
            <person name="Pati A."/>
            <person name="Chen A."/>
            <person name="Palaniappan K."/>
            <person name="Land M."/>
            <person name="Hauser L."/>
            <person name="Jeffries C.D."/>
            <person name="Detter J.C."/>
            <person name="Han C."/>
            <person name="Tapia R."/>
            <person name="Ngatchou-Djao O.D."/>
            <person name="Rohde M."/>
            <person name="Goker M."/>
            <person name="Spring S."/>
            <person name="Sikorski J."/>
            <person name="Woyke T."/>
            <person name="Bristow J."/>
            <person name="Eisen J.A."/>
            <person name="Markowitz V."/>
            <person name="Hugenholtz P."/>
            <person name="Klenk H.P."/>
            <person name="Kyrpides N.C."/>
        </authorList>
    </citation>
    <scope>NUCLEOTIDE SEQUENCE [LARGE SCALE GENOMIC DNA]</scope>
    <source>
        <strain evidence="7">ATCC 23168 / DSM 4126 / NBRC 15989 / NCIMB 1408 / VKM B-1430 / H-43</strain>
    </source>
</reference>
<comment type="similarity">
    <text evidence="4">Belongs to the FKBP-type PPIase family.</text>
</comment>
<evidence type="ECO:0000256" key="3">
    <source>
        <dbReference type="PROSITE-ProRule" id="PRU00277"/>
    </source>
</evidence>
<dbReference type="EMBL" id="CP002349">
    <property type="protein sequence ID" value="ADR22511.1"/>
    <property type="molecule type" value="Genomic_DNA"/>
</dbReference>
<dbReference type="EC" id="5.2.1.8" evidence="4"/>
<dbReference type="PROSITE" id="PS50059">
    <property type="entry name" value="FKBP_PPIASE"/>
    <property type="match status" value="1"/>
</dbReference>
<evidence type="ECO:0000256" key="2">
    <source>
        <dbReference type="ARBA" id="ARBA00023110"/>
    </source>
</evidence>
<evidence type="ECO:0000259" key="5">
    <source>
        <dbReference type="PROSITE" id="PS50059"/>
    </source>
</evidence>
<dbReference type="KEGG" id="mtt:Ftrac_2533"/>
<dbReference type="eggNOG" id="COG0545">
    <property type="taxonomic scope" value="Bacteria"/>
</dbReference>
<dbReference type="AlphaFoldDB" id="E4TNU7"/>
<dbReference type="Proteomes" id="UP000008720">
    <property type="component" value="Chromosome"/>
</dbReference>
<proteinExistence type="inferred from homology"/>
<feature type="domain" description="PPIase FKBP-type" evidence="5">
    <location>
        <begin position="80"/>
        <end position="167"/>
    </location>
</feature>
<dbReference type="Pfam" id="PF00254">
    <property type="entry name" value="FKBP_C"/>
    <property type="match status" value="1"/>
</dbReference>
<evidence type="ECO:0000256" key="1">
    <source>
        <dbReference type="ARBA" id="ARBA00000971"/>
    </source>
</evidence>
<dbReference type="InterPro" id="IPR001179">
    <property type="entry name" value="PPIase_FKBP_dom"/>
</dbReference>
<dbReference type="InterPro" id="IPR046357">
    <property type="entry name" value="PPIase_dom_sf"/>
</dbReference>
<keyword evidence="2 3" id="KW-0697">Rotamase</keyword>
<protein>
    <recommendedName>
        <fullName evidence="4">Peptidyl-prolyl cis-trans isomerase</fullName>
        <ecNumber evidence="4">5.2.1.8</ecNumber>
    </recommendedName>
</protein>
<keyword evidence="7" id="KW-1185">Reference proteome</keyword>
<dbReference type="HOGENOM" id="CLU_1592615_0_0_10"/>
<evidence type="ECO:0000256" key="4">
    <source>
        <dbReference type="RuleBase" id="RU003915"/>
    </source>
</evidence>
<name>E4TNU7_MARTH</name>
<dbReference type="RefSeq" id="WP_013454654.1">
    <property type="nucleotide sequence ID" value="NC_014759.1"/>
</dbReference>
<accession>E4TNU7</accession>
<dbReference type="Gene3D" id="3.10.50.40">
    <property type="match status" value="1"/>
</dbReference>
<sequence length="167" mass="18660">MLRYIFQFALYSLVFTLMSCSDELDCNSSPDFEVDQSQLDIEIAEIESYLENNGIDYETDPSGIRYSVVESGTGAGPNFCSTVFVDYTATIIGDTRVFASGIDSQFPLRNSSVVPGFKLAVTNMNRNADYRVYVPASLLFVKGVSQTLPANLPVEENVEFRIRLVRY</sequence>
<organism evidence="6 7">
    <name type="scientific">Marivirga tractuosa (strain ATCC 23168 / DSM 4126 / NBRC 15989 / NCIMB 1408 / VKM B-1430 / H-43)</name>
    <name type="common">Microscilla tractuosa</name>
    <name type="synonym">Flexibacter tractuosus</name>
    <dbReference type="NCBI Taxonomy" id="643867"/>
    <lineage>
        <taxon>Bacteria</taxon>
        <taxon>Pseudomonadati</taxon>
        <taxon>Bacteroidota</taxon>
        <taxon>Cytophagia</taxon>
        <taxon>Cytophagales</taxon>
        <taxon>Marivirgaceae</taxon>
        <taxon>Marivirga</taxon>
    </lineage>
</organism>
<dbReference type="STRING" id="643867.Ftrac_2533"/>
<evidence type="ECO:0000313" key="7">
    <source>
        <dbReference type="Proteomes" id="UP000008720"/>
    </source>
</evidence>
<dbReference type="PROSITE" id="PS51257">
    <property type="entry name" value="PROKAR_LIPOPROTEIN"/>
    <property type="match status" value="1"/>
</dbReference>